<gene>
    <name evidence="4" type="ORF">AFUS01_LOCUS24642</name>
</gene>
<proteinExistence type="inferred from homology"/>
<keyword evidence="5" id="KW-1185">Reference proteome</keyword>
<evidence type="ECO:0000313" key="4">
    <source>
        <dbReference type="EMBL" id="CAG7786058.1"/>
    </source>
</evidence>
<comment type="caution">
    <text evidence="4">The sequence shown here is derived from an EMBL/GenBank/DDBJ whole genome shotgun (WGS) entry which is preliminary data.</text>
</comment>
<dbReference type="GO" id="GO:0005524">
    <property type="term" value="F:ATP binding"/>
    <property type="evidence" value="ECO:0007669"/>
    <property type="project" value="UniProtKB-KW"/>
</dbReference>
<dbReference type="GO" id="GO:0140662">
    <property type="term" value="F:ATP-dependent protein folding chaperone"/>
    <property type="evidence" value="ECO:0007669"/>
    <property type="project" value="InterPro"/>
</dbReference>
<comment type="similarity">
    <text evidence="1">Belongs to the heat shock protein 70 family.</text>
</comment>
<evidence type="ECO:0000256" key="1">
    <source>
        <dbReference type="ARBA" id="ARBA00007381"/>
    </source>
</evidence>
<dbReference type="PROSITE" id="PS01036">
    <property type="entry name" value="HSP70_3"/>
    <property type="match status" value="1"/>
</dbReference>
<sequence>MGYVNILGIDGDPNLGGEDFDNELMNFCIEEFRKEHLVDLRAQPGSSNILRRLKVACEKQKRFLSEAKKAKVSVDAVHGKLPISVLITRDIFNSLIEKYIMICLKIVDRVLAKVNPPGIHEVVLVGGSSRIPLVQEMLKKRFPQKVIIRKFNPDEAVARGAAILGSLIEETSSSMTLIQEMGQMVLT</sequence>
<name>A0A8J2P8T8_9HEXA</name>
<reference evidence="4" key="1">
    <citation type="submission" date="2021-06" db="EMBL/GenBank/DDBJ databases">
        <authorList>
            <person name="Hodson N. C."/>
            <person name="Mongue J. A."/>
            <person name="Jaron S. K."/>
        </authorList>
    </citation>
    <scope>NUCLEOTIDE SEQUENCE</scope>
</reference>
<dbReference type="InterPro" id="IPR013126">
    <property type="entry name" value="Hsp_70_fam"/>
</dbReference>
<dbReference type="Proteomes" id="UP000708208">
    <property type="component" value="Unassembled WGS sequence"/>
</dbReference>
<organism evidence="4 5">
    <name type="scientific">Allacma fusca</name>
    <dbReference type="NCBI Taxonomy" id="39272"/>
    <lineage>
        <taxon>Eukaryota</taxon>
        <taxon>Metazoa</taxon>
        <taxon>Ecdysozoa</taxon>
        <taxon>Arthropoda</taxon>
        <taxon>Hexapoda</taxon>
        <taxon>Collembola</taxon>
        <taxon>Symphypleona</taxon>
        <taxon>Sminthuridae</taxon>
        <taxon>Allacma</taxon>
    </lineage>
</organism>
<evidence type="ECO:0008006" key="6">
    <source>
        <dbReference type="Google" id="ProtNLM"/>
    </source>
</evidence>
<dbReference type="Pfam" id="PF00012">
    <property type="entry name" value="HSP70"/>
    <property type="match status" value="1"/>
</dbReference>
<keyword evidence="2" id="KW-0547">Nucleotide-binding</keyword>
<protein>
    <recommendedName>
        <fullName evidence="6">Heat shock protein 70</fullName>
    </recommendedName>
</protein>
<dbReference type="PANTHER" id="PTHR19375">
    <property type="entry name" value="HEAT SHOCK PROTEIN 70KDA"/>
    <property type="match status" value="1"/>
</dbReference>
<dbReference type="InterPro" id="IPR018181">
    <property type="entry name" value="Heat_shock_70_CS"/>
</dbReference>
<keyword evidence="3" id="KW-0067">ATP-binding</keyword>
<dbReference type="AlphaFoldDB" id="A0A8J2P8T8"/>
<dbReference type="EMBL" id="CAJVCH010309858">
    <property type="protein sequence ID" value="CAG7786058.1"/>
    <property type="molecule type" value="Genomic_DNA"/>
</dbReference>
<dbReference type="FunFam" id="3.90.640.10:FF:000003">
    <property type="entry name" value="Molecular chaperone DnaK"/>
    <property type="match status" value="1"/>
</dbReference>
<dbReference type="OrthoDB" id="29851at2759"/>
<evidence type="ECO:0000256" key="3">
    <source>
        <dbReference type="ARBA" id="ARBA00022840"/>
    </source>
</evidence>
<evidence type="ECO:0000256" key="2">
    <source>
        <dbReference type="ARBA" id="ARBA00022741"/>
    </source>
</evidence>
<accession>A0A8J2P8T8</accession>
<evidence type="ECO:0000313" key="5">
    <source>
        <dbReference type="Proteomes" id="UP000708208"/>
    </source>
</evidence>